<comment type="caution">
    <text evidence="2">The sequence shown here is derived from an EMBL/GenBank/DDBJ whole genome shotgun (WGS) entry which is preliminary data.</text>
</comment>
<name>A0AAE1CPK1_9GAST</name>
<dbReference type="EMBL" id="JAWDGP010007325">
    <property type="protein sequence ID" value="KAK3725809.1"/>
    <property type="molecule type" value="Genomic_DNA"/>
</dbReference>
<feature type="compositionally biased region" description="Basic and acidic residues" evidence="1">
    <location>
        <begin position="1"/>
        <end position="25"/>
    </location>
</feature>
<evidence type="ECO:0000313" key="2">
    <source>
        <dbReference type="EMBL" id="KAK3725809.1"/>
    </source>
</evidence>
<dbReference type="Proteomes" id="UP001283361">
    <property type="component" value="Unassembled WGS sequence"/>
</dbReference>
<evidence type="ECO:0000313" key="3">
    <source>
        <dbReference type="Proteomes" id="UP001283361"/>
    </source>
</evidence>
<organism evidence="2 3">
    <name type="scientific">Elysia crispata</name>
    <name type="common">lettuce slug</name>
    <dbReference type="NCBI Taxonomy" id="231223"/>
    <lineage>
        <taxon>Eukaryota</taxon>
        <taxon>Metazoa</taxon>
        <taxon>Spiralia</taxon>
        <taxon>Lophotrochozoa</taxon>
        <taxon>Mollusca</taxon>
        <taxon>Gastropoda</taxon>
        <taxon>Heterobranchia</taxon>
        <taxon>Euthyneura</taxon>
        <taxon>Panpulmonata</taxon>
        <taxon>Sacoglossa</taxon>
        <taxon>Placobranchoidea</taxon>
        <taxon>Plakobranchidae</taxon>
        <taxon>Elysia</taxon>
    </lineage>
</organism>
<sequence length="71" mass="7501">MRAEGMVRVGGRDNEGGGETSREDEFSTCLRTRISPPPPEGGSYKQIAQPCPGGTNSSSCDARTSLGPWNT</sequence>
<feature type="region of interest" description="Disordered" evidence="1">
    <location>
        <begin position="1"/>
        <end position="71"/>
    </location>
</feature>
<gene>
    <name evidence="2" type="ORF">RRG08_030038</name>
</gene>
<keyword evidence="3" id="KW-1185">Reference proteome</keyword>
<dbReference type="AlphaFoldDB" id="A0AAE1CPK1"/>
<proteinExistence type="predicted"/>
<evidence type="ECO:0000256" key="1">
    <source>
        <dbReference type="SAM" id="MobiDB-lite"/>
    </source>
</evidence>
<protein>
    <submittedName>
        <fullName evidence="2">Uncharacterized protein</fullName>
    </submittedName>
</protein>
<reference evidence="2" key="1">
    <citation type="journal article" date="2023" name="G3 (Bethesda)">
        <title>A reference genome for the long-term kleptoplast-retaining sea slug Elysia crispata morphotype clarki.</title>
        <authorList>
            <person name="Eastman K.E."/>
            <person name="Pendleton A.L."/>
            <person name="Shaikh M.A."/>
            <person name="Suttiyut T."/>
            <person name="Ogas R."/>
            <person name="Tomko P."/>
            <person name="Gavelis G."/>
            <person name="Widhalm J.R."/>
            <person name="Wisecaver J.H."/>
        </authorList>
    </citation>
    <scope>NUCLEOTIDE SEQUENCE</scope>
    <source>
        <strain evidence="2">ECLA1</strain>
    </source>
</reference>
<feature type="compositionally biased region" description="Polar residues" evidence="1">
    <location>
        <begin position="54"/>
        <end position="71"/>
    </location>
</feature>
<accession>A0AAE1CPK1</accession>